<dbReference type="RefSeq" id="WP_226844233.1">
    <property type="nucleotide sequence ID" value="NZ_JAAZUC010000039.1"/>
</dbReference>
<comment type="caution">
    <text evidence="2">The sequence shown here is derived from an EMBL/GenBank/DDBJ whole genome shotgun (WGS) entry which is preliminary data.</text>
</comment>
<evidence type="ECO:0000313" key="2">
    <source>
        <dbReference type="EMBL" id="MEB8513049.1"/>
    </source>
</evidence>
<gene>
    <name evidence="2" type="ORF">OW717_03220</name>
</gene>
<keyword evidence="3" id="KW-1185">Reference proteome</keyword>
<sequence length="305" mass="33618">MEKTSFKLRNVLLTASVINCLSFAVATKAEKGCMVFYKKHVTILGNQPDERGQSLTEFVVVAAFALIPLFFLVIYTDKWSFTQLRTIEAARYVAWERTVWRDQPPQGREWLAIKSDADLRNEAAVRFFGPHNAGLSNTNTGSGQNVDPILARHDGQILLRDLANIQVATHEEPISTGVSMKFLGTLMKLTDIPLRMTGPTVATVGVQLEGLPGYAYLPDNPLARGPQFAAQAAVLTDAWTANGPIEEVRIVKKLLPTAYLDNGATNTVKSVGGFLFPELNRLEFGHIDPEVQYGDRLQPYPSGSK</sequence>
<evidence type="ECO:0008006" key="4">
    <source>
        <dbReference type="Google" id="ProtNLM"/>
    </source>
</evidence>
<evidence type="ECO:0000313" key="3">
    <source>
        <dbReference type="Proteomes" id="UP001308776"/>
    </source>
</evidence>
<organism evidence="2 3">
    <name type="scientific">Acidithiobacillus ferriphilus</name>
    <dbReference type="NCBI Taxonomy" id="1689834"/>
    <lineage>
        <taxon>Bacteria</taxon>
        <taxon>Pseudomonadati</taxon>
        <taxon>Pseudomonadota</taxon>
        <taxon>Acidithiobacillia</taxon>
        <taxon>Acidithiobacillales</taxon>
        <taxon>Acidithiobacillaceae</taxon>
        <taxon>Acidithiobacillus</taxon>
    </lineage>
</organism>
<accession>A0ABU6FLX6</accession>
<keyword evidence="1" id="KW-1133">Transmembrane helix</keyword>
<protein>
    <recommendedName>
        <fullName evidence="4">Pilus assembly protein</fullName>
    </recommendedName>
</protein>
<feature type="transmembrane region" description="Helical" evidence="1">
    <location>
        <begin position="53"/>
        <end position="75"/>
    </location>
</feature>
<keyword evidence="1" id="KW-0812">Transmembrane</keyword>
<proteinExistence type="predicted"/>
<dbReference type="Proteomes" id="UP001308776">
    <property type="component" value="Unassembled WGS sequence"/>
</dbReference>
<keyword evidence="1" id="KW-0472">Membrane</keyword>
<reference evidence="2 3" key="1">
    <citation type="submission" date="2022-11" db="EMBL/GenBank/DDBJ databases">
        <title>Comparative genomics analysis of Acidithiobacillus ferriphilus.</title>
        <authorList>
            <person name="Ma L."/>
        </authorList>
    </citation>
    <scope>NUCLEOTIDE SEQUENCE [LARGE SCALE GENOMIC DNA]</scope>
    <source>
        <strain evidence="2 3">DY15</strain>
    </source>
</reference>
<evidence type="ECO:0000256" key="1">
    <source>
        <dbReference type="SAM" id="Phobius"/>
    </source>
</evidence>
<name>A0ABU6FLX6_9PROT</name>
<dbReference type="EMBL" id="JAQGFR010000078">
    <property type="protein sequence ID" value="MEB8513049.1"/>
    <property type="molecule type" value="Genomic_DNA"/>
</dbReference>